<evidence type="ECO:0000313" key="2">
    <source>
        <dbReference type="EMBL" id="EJF38101.1"/>
    </source>
</evidence>
<name>J0WNQ9_9ACTO</name>
<reference evidence="2 3" key="1">
    <citation type="submission" date="2012-05" db="EMBL/GenBank/DDBJ databases">
        <authorList>
            <person name="Harkins D.M."/>
            <person name="Madupu R."/>
            <person name="Durkin A.S."/>
            <person name="Torralba M."/>
            <person name="Methe B."/>
            <person name="Sutton G.G."/>
            <person name="Nelson K.E."/>
        </authorList>
    </citation>
    <scope>NUCLEOTIDE SEQUENCE [LARGE SCALE GENOMIC DNA]</scope>
    <source>
        <strain evidence="2 3">F0489</strain>
    </source>
</reference>
<protein>
    <submittedName>
        <fullName evidence="2">Uncharacterized protein</fullName>
    </submittedName>
</protein>
<keyword evidence="3" id="KW-1185">Reference proteome</keyword>
<feature type="region of interest" description="Disordered" evidence="1">
    <location>
        <begin position="1"/>
        <end position="22"/>
    </location>
</feature>
<evidence type="ECO:0000313" key="3">
    <source>
        <dbReference type="Proteomes" id="UP000002941"/>
    </source>
</evidence>
<gene>
    <name evidence="2" type="ORF">HMPREF1318_2046</name>
</gene>
<dbReference type="Proteomes" id="UP000002941">
    <property type="component" value="Unassembled WGS sequence"/>
</dbReference>
<accession>J0WNQ9</accession>
<organism evidence="2 3">
    <name type="scientific">Actinomyces massiliensis F0489</name>
    <dbReference type="NCBI Taxonomy" id="1125718"/>
    <lineage>
        <taxon>Bacteria</taxon>
        <taxon>Bacillati</taxon>
        <taxon>Actinomycetota</taxon>
        <taxon>Actinomycetes</taxon>
        <taxon>Actinomycetales</taxon>
        <taxon>Actinomycetaceae</taxon>
        <taxon>Actinomyces</taxon>
    </lineage>
</organism>
<proteinExistence type="predicted"/>
<sequence>MNGDGINDAGSCPGDGTRRCDRRPTAVESIQGIVEAVVILNGLRAARLPIIALRRTDLEPEVDRSRAGSGPISMRVTTDFGTECDRSRGGNKPISARGWAEIGG</sequence>
<dbReference type="EMBL" id="AKFT01000194">
    <property type="protein sequence ID" value="EJF38101.1"/>
    <property type="molecule type" value="Genomic_DNA"/>
</dbReference>
<feature type="region of interest" description="Disordered" evidence="1">
    <location>
        <begin position="61"/>
        <end position="104"/>
    </location>
</feature>
<evidence type="ECO:0000256" key="1">
    <source>
        <dbReference type="SAM" id="MobiDB-lite"/>
    </source>
</evidence>
<comment type="caution">
    <text evidence="2">The sequence shown here is derived from an EMBL/GenBank/DDBJ whole genome shotgun (WGS) entry which is preliminary data.</text>
</comment>
<dbReference type="AlphaFoldDB" id="J0WNQ9"/>